<feature type="transmembrane region" description="Helical" evidence="1">
    <location>
        <begin position="20"/>
        <end position="42"/>
    </location>
</feature>
<keyword evidence="1" id="KW-1133">Transmembrane helix</keyword>
<gene>
    <name evidence="2" type="ORF">METZ01_LOCUS30919</name>
</gene>
<reference evidence="2" key="1">
    <citation type="submission" date="2018-05" db="EMBL/GenBank/DDBJ databases">
        <authorList>
            <person name="Lanie J.A."/>
            <person name="Ng W.-L."/>
            <person name="Kazmierczak K.M."/>
            <person name="Andrzejewski T.M."/>
            <person name="Davidsen T.M."/>
            <person name="Wayne K.J."/>
            <person name="Tettelin H."/>
            <person name="Glass J.I."/>
            <person name="Rusch D."/>
            <person name="Podicherti R."/>
            <person name="Tsui H.-C.T."/>
            <person name="Winkler M.E."/>
        </authorList>
    </citation>
    <scope>NUCLEOTIDE SEQUENCE</scope>
</reference>
<evidence type="ECO:0000256" key="1">
    <source>
        <dbReference type="SAM" id="Phobius"/>
    </source>
</evidence>
<accession>A0A381QFE8</accession>
<keyword evidence="1" id="KW-0812">Transmembrane</keyword>
<name>A0A381QFE8_9ZZZZ</name>
<dbReference type="EMBL" id="UINC01001339">
    <property type="protein sequence ID" value="SUZ78065.1"/>
    <property type="molecule type" value="Genomic_DNA"/>
</dbReference>
<protein>
    <submittedName>
        <fullName evidence="2">Uncharacterized protein</fullName>
    </submittedName>
</protein>
<evidence type="ECO:0000313" key="2">
    <source>
        <dbReference type="EMBL" id="SUZ78065.1"/>
    </source>
</evidence>
<keyword evidence="1" id="KW-0472">Membrane</keyword>
<organism evidence="2">
    <name type="scientific">marine metagenome</name>
    <dbReference type="NCBI Taxonomy" id="408172"/>
    <lineage>
        <taxon>unclassified sequences</taxon>
        <taxon>metagenomes</taxon>
        <taxon>ecological metagenomes</taxon>
    </lineage>
</organism>
<dbReference type="AlphaFoldDB" id="A0A381QFE8"/>
<proteinExistence type="predicted"/>
<sequence length="48" mass="5245">MATKLIPSVVPLVKIISSSFFAFINFLTIDLVFSNSLVAISARECMPL</sequence>